<feature type="transmembrane region" description="Helical" evidence="5">
    <location>
        <begin position="20"/>
        <end position="42"/>
    </location>
</feature>
<dbReference type="InterPro" id="IPR003660">
    <property type="entry name" value="HAMP_dom"/>
</dbReference>
<evidence type="ECO:0000256" key="4">
    <source>
        <dbReference type="ARBA" id="ARBA00022777"/>
    </source>
</evidence>
<dbReference type="Pfam" id="PF06580">
    <property type="entry name" value="His_kinase"/>
    <property type="match status" value="1"/>
</dbReference>
<name>A0A2M8Z7M4_9FIRM</name>
<protein>
    <submittedName>
        <fullName evidence="7">Two-component system sensor histidine kinase YesM</fullName>
    </submittedName>
</protein>
<evidence type="ECO:0000256" key="1">
    <source>
        <dbReference type="ARBA" id="ARBA00004370"/>
    </source>
</evidence>
<evidence type="ECO:0000313" key="8">
    <source>
        <dbReference type="Proteomes" id="UP000231092"/>
    </source>
</evidence>
<dbReference type="SUPFAM" id="SSF55874">
    <property type="entry name" value="ATPase domain of HSP90 chaperone/DNA topoisomerase II/histidine kinase"/>
    <property type="match status" value="1"/>
</dbReference>
<proteinExistence type="predicted"/>
<keyword evidence="3" id="KW-0808">Transferase</keyword>
<dbReference type="PROSITE" id="PS50885">
    <property type="entry name" value="HAMP"/>
    <property type="match status" value="1"/>
</dbReference>
<accession>A0A2M8Z7M4</accession>
<organism evidence="7 8">
    <name type="scientific">[Clostridium] celerecrescens 18A</name>
    <dbReference type="NCBI Taxonomy" id="1286362"/>
    <lineage>
        <taxon>Bacteria</taxon>
        <taxon>Bacillati</taxon>
        <taxon>Bacillota</taxon>
        <taxon>Clostridia</taxon>
        <taxon>Lachnospirales</taxon>
        <taxon>Lachnospiraceae</taxon>
        <taxon>Lacrimispora</taxon>
    </lineage>
</organism>
<dbReference type="Pfam" id="PF00672">
    <property type="entry name" value="HAMP"/>
    <property type="match status" value="1"/>
</dbReference>
<evidence type="ECO:0000256" key="2">
    <source>
        <dbReference type="ARBA" id="ARBA00022553"/>
    </source>
</evidence>
<feature type="transmembrane region" description="Helical" evidence="5">
    <location>
        <begin position="316"/>
        <end position="340"/>
    </location>
</feature>
<keyword evidence="5" id="KW-0812">Transmembrane</keyword>
<keyword evidence="5" id="KW-0472">Membrane</keyword>
<dbReference type="InterPro" id="IPR010559">
    <property type="entry name" value="Sig_transdc_His_kin_internal"/>
</dbReference>
<dbReference type="Gene3D" id="3.30.565.10">
    <property type="entry name" value="Histidine kinase-like ATPase, C-terminal domain"/>
    <property type="match status" value="1"/>
</dbReference>
<dbReference type="InterPro" id="IPR036890">
    <property type="entry name" value="HATPase_C_sf"/>
</dbReference>
<evidence type="ECO:0000313" key="7">
    <source>
        <dbReference type="EMBL" id="PJJ29448.1"/>
    </source>
</evidence>
<dbReference type="InterPro" id="IPR050640">
    <property type="entry name" value="Bact_2-comp_sensor_kinase"/>
</dbReference>
<keyword evidence="4 7" id="KW-0418">Kinase</keyword>
<sequence>MIKYLVNRYRGWGIAKKTLIILLFVSIVPVMVIEIITCIIAANTIKKQMDILVESNMKLSQKGLEDFFSEYDSIIMSIYTENEYALKLEKLNVWDSRNYYLLKKQLEEDLENISYLHPEILGIAVVTQKKECILYDSITNSTMDSYCFPEKDKSWLAVTDETFHNTQTVYSNVINREEANGTKRNIIYLGHRIADINNYRQGTVGSILICLDETNIRETYSQENESEFNVSFLCDANGSILSSTRADLIGTGIFEEWEDCKEELFSQPELKIRQAVEAHQIMNNGFYSIYTKPVLKNQFVLVSLRDYREPLKDFKYIFEVIILLTILIIITSILIMIQFAGSLQVCVEKITSAMDRAYKGDYTVQIEHTWRDEFGKIARHFNHMVQKIDQSGKMEKEALLREKNAELKALEAQINPHFLYNTLDAINWMAIENEQFLISKMLKNLGSILRYSVHKSNGVVSVRSELDYLKQYIFLQQQRFSFSFHCIMDVDEEVLDLKMHKLLFQPLIENAIIHGFPGDNGQDMLTVSIRKMGDKHLVVQVEDNGKGMEGELVRELNHYDYSSGTIEGSIGVRNVIMRIKYYYGEEGHFFIESNDRGTKITAEILFEE</sequence>
<dbReference type="PANTHER" id="PTHR34220">
    <property type="entry name" value="SENSOR HISTIDINE KINASE YPDA"/>
    <property type="match status" value="1"/>
</dbReference>
<dbReference type="AlphaFoldDB" id="A0A2M8Z7M4"/>
<reference evidence="7 8" key="1">
    <citation type="submission" date="2017-11" db="EMBL/GenBank/DDBJ databases">
        <title>Understudied soil microbes with underappreciated capabilities: Untangling the Clostridium saccharolyticum group.</title>
        <authorList>
            <person name="Leschine S."/>
        </authorList>
    </citation>
    <scope>NUCLEOTIDE SEQUENCE [LARGE SCALE GENOMIC DNA]</scope>
    <source>
        <strain evidence="7 8">18A</strain>
    </source>
</reference>
<dbReference type="InterPro" id="IPR003594">
    <property type="entry name" value="HATPase_dom"/>
</dbReference>
<comment type="subcellular location">
    <subcellularLocation>
        <location evidence="1">Membrane</location>
    </subcellularLocation>
</comment>
<evidence type="ECO:0000256" key="5">
    <source>
        <dbReference type="SAM" id="Phobius"/>
    </source>
</evidence>
<feature type="domain" description="HAMP" evidence="6">
    <location>
        <begin position="341"/>
        <end position="393"/>
    </location>
</feature>
<dbReference type="EMBL" id="PGET01000001">
    <property type="protein sequence ID" value="PJJ29448.1"/>
    <property type="molecule type" value="Genomic_DNA"/>
</dbReference>
<keyword evidence="5" id="KW-1133">Transmembrane helix</keyword>
<dbReference type="GO" id="GO:0016020">
    <property type="term" value="C:membrane"/>
    <property type="evidence" value="ECO:0007669"/>
    <property type="project" value="UniProtKB-SubCell"/>
</dbReference>
<gene>
    <name evidence="7" type="ORF">H171_2990</name>
</gene>
<dbReference type="GO" id="GO:0000155">
    <property type="term" value="F:phosphorelay sensor kinase activity"/>
    <property type="evidence" value="ECO:0007669"/>
    <property type="project" value="InterPro"/>
</dbReference>
<comment type="caution">
    <text evidence="7">The sequence shown here is derived from an EMBL/GenBank/DDBJ whole genome shotgun (WGS) entry which is preliminary data.</text>
</comment>
<dbReference type="CDD" id="cd06225">
    <property type="entry name" value="HAMP"/>
    <property type="match status" value="1"/>
</dbReference>
<dbReference type="Gene3D" id="6.10.340.10">
    <property type="match status" value="1"/>
</dbReference>
<dbReference type="SUPFAM" id="SSF158472">
    <property type="entry name" value="HAMP domain-like"/>
    <property type="match status" value="1"/>
</dbReference>
<dbReference type="Pfam" id="PF02518">
    <property type="entry name" value="HATPase_c"/>
    <property type="match status" value="1"/>
</dbReference>
<evidence type="ECO:0000259" key="6">
    <source>
        <dbReference type="PROSITE" id="PS50885"/>
    </source>
</evidence>
<dbReference type="SMART" id="SM00304">
    <property type="entry name" value="HAMP"/>
    <property type="match status" value="1"/>
</dbReference>
<dbReference type="RefSeq" id="WP_166433624.1">
    <property type="nucleotide sequence ID" value="NZ_PGET01000001.1"/>
</dbReference>
<dbReference type="PANTHER" id="PTHR34220:SF7">
    <property type="entry name" value="SENSOR HISTIDINE KINASE YPDA"/>
    <property type="match status" value="1"/>
</dbReference>
<dbReference type="Proteomes" id="UP000231092">
    <property type="component" value="Unassembled WGS sequence"/>
</dbReference>
<keyword evidence="2" id="KW-0597">Phosphoprotein</keyword>
<evidence type="ECO:0000256" key="3">
    <source>
        <dbReference type="ARBA" id="ARBA00022679"/>
    </source>
</evidence>